<dbReference type="Pfam" id="PF00005">
    <property type="entry name" value="ABC_tran"/>
    <property type="match status" value="1"/>
</dbReference>
<evidence type="ECO:0000256" key="3">
    <source>
        <dbReference type="ARBA" id="ARBA00022692"/>
    </source>
</evidence>
<gene>
    <name evidence="12" type="ORF">SAMN05421730_101040</name>
</gene>
<dbReference type="Proteomes" id="UP000199315">
    <property type="component" value="Unassembled WGS sequence"/>
</dbReference>
<comment type="subcellular location">
    <subcellularLocation>
        <location evidence="1">Cell membrane</location>
        <topology evidence="1">Multi-pass membrane protein</topology>
    </subcellularLocation>
</comment>
<dbReference type="Pfam" id="PF00664">
    <property type="entry name" value="ABC_membrane"/>
    <property type="match status" value="1"/>
</dbReference>
<keyword evidence="13" id="KW-1185">Reference proteome</keyword>
<dbReference type="InterPro" id="IPR027417">
    <property type="entry name" value="P-loop_NTPase"/>
</dbReference>
<evidence type="ECO:0000256" key="1">
    <source>
        <dbReference type="ARBA" id="ARBA00004651"/>
    </source>
</evidence>
<dbReference type="Gene3D" id="3.40.50.300">
    <property type="entry name" value="P-loop containing nucleotide triphosphate hydrolases"/>
    <property type="match status" value="1"/>
</dbReference>
<sequence length="662" mass="72782">MKQSHKTESIDAAGKGKGQNAGTGGEQNPGTGREQNPGTQGKKQRASGKTMKRLISYVVKEYKLSLLVVLAAIILSSVANVGGTLFLKKLIDGYILPMIGQTEQDYSPLLKALSIMALIYFGGIVSTYVYSRIMIYVAQGSLKKVRNDMFAHMESLPIGFFDSHAHGNIMSLYTNDTDTLRQMISQSMPQLAASVITIVSIAISMLILNIPLTLVEVLMMVLIVYLTKYIGGKSGKYFMLQQKDLGSVNGYIEEMMEGQKVVKVFCHEKEAKNKFDELNDGLFESADSANKYANALMPVLGNLGYVNYVLVAILGALLAISGISGFTLGGIAAFLQLARSLNGTVMQISGQLNAVIMAFAGAERIFRFLDEKPETDEGYVTLVNVREDEDGGIEEVKERTGVWAWRHPHADGTVTYKKVCGDVAFDDVDFGYTEEKMVLHNVKMFAKPSQKIAFVGSTGAGKTTITNLINRFYDIQDGKIRYDGININKIKKDDLRRSLGIVLQDTHLFTGTIADNIRYGKLEATREEVIAAAKLANADLFIRHLPEGYDTMISGDGANLSQGQRQLLAIARAAIFNPPVLILDEATSSIDTRTEAIVQEGMDKLMEGRTVFVIAHRLSTVRNSDVIMVMENGRIIERGDHEELIGKKGKYYQLYTGAFELA</sequence>
<dbReference type="OrthoDB" id="9762778at2"/>
<dbReference type="Gene3D" id="1.20.1560.10">
    <property type="entry name" value="ABC transporter type 1, transmembrane domain"/>
    <property type="match status" value="1"/>
</dbReference>
<feature type="compositionally biased region" description="Gly residues" evidence="8">
    <location>
        <begin position="15"/>
        <end position="27"/>
    </location>
</feature>
<dbReference type="SUPFAM" id="SSF52540">
    <property type="entry name" value="P-loop containing nucleoside triphosphate hydrolases"/>
    <property type="match status" value="1"/>
</dbReference>
<dbReference type="FunFam" id="3.40.50.300:FF:000287">
    <property type="entry name" value="Multidrug ABC transporter ATP-binding protein"/>
    <property type="match status" value="1"/>
</dbReference>
<dbReference type="GO" id="GO:0005886">
    <property type="term" value="C:plasma membrane"/>
    <property type="evidence" value="ECO:0007669"/>
    <property type="project" value="UniProtKB-SubCell"/>
</dbReference>
<feature type="transmembrane region" description="Helical" evidence="9">
    <location>
        <begin position="191"/>
        <end position="208"/>
    </location>
</feature>
<dbReference type="InterPro" id="IPR011527">
    <property type="entry name" value="ABC1_TM_dom"/>
</dbReference>
<dbReference type="CDD" id="cd03254">
    <property type="entry name" value="ABCC_Glucan_exporter_like"/>
    <property type="match status" value="1"/>
</dbReference>
<evidence type="ECO:0000256" key="4">
    <source>
        <dbReference type="ARBA" id="ARBA00022741"/>
    </source>
</evidence>
<dbReference type="InterPro" id="IPR003439">
    <property type="entry name" value="ABC_transporter-like_ATP-bd"/>
</dbReference>
<dbReference type="InterPro" id="IPR003593">
    <property type="entry name" value="AAA+_ATPase"/>
</dbReference>
<organism evidence="12 13">
    <name type="scientific">Anaerobium acetethylicum</name>
    <dbReference type="NCBI Taxonomy" id="1619234"/>
    <lineage>
        <taxon>Bacteria</taxon>
        <taxon>Bacillati</taxon>
        <taxon>Bacillota</taxon>
        <taxon>Clostridia</taxon>
        <taxon>Lachnospirales</taxon>
        <taxon>Lachnospiraceae</taxon>
        <taxon>Anaerobium</taxon>
    </lineage>
</organism>
<dbReference type="InterPro" id="IPR039421">
    <property type="entry name" value="Type_1_exporter"/>
</dbReference>
<feature type="compositionally biased region" description="Polar residues" evidence="8">
    <location>
        <begin position="28"/>
        <end position="41"/>
    </location>
</feature>
<dbReference type="GO" id="GO:0005524">
    <property type="term" value="F:ATP binding"/>
    <property type="evidence" value="ECO:0007669"/>
    <property type="project" value="UniProtKB-KW"/>
</dbReference>
<dbReference type="STRING" id="1619234.SAMN05421730_101040"/>
<evidence type="ECO:0000256" key="6">
    <source>
        <dbReference type="ARBA" id="ARBA00022989"/>
    </source>
</evidence>
<evidence type="ECO:0000259" key="10">
    <source>
        <dbReference type="PROSITE" id="PS50893"/>
    </source>
</evidence>
<keyword evidence="4" id="KW-0547">Nucleotide-binding</keyword>
<evidence type="ECO:0000256" key="5">
    <source>
        <dbReference type="ARBA" id="ARBA00022840"/>
    </source>
</evidence>
<feature type="transmembrane region" description="Helical" evidence="9">
    <location>
        <begin position="64"/>
        <end position="86"/>
    </location>
</feature>
<dbReference type="AlphaFoldDB" id="A0A1D3TTT5"/>
<evidence type="ECO:0000256" key="8">
    <source>
        <dbReference type="SAM" id="MobiDB-lite"/>
    </source>
</evidence>
<evidence type="ECO:0000259" key="11">
    <source>
        <dbReference type="PROSITE" id="PS50929"/>
    </source>
</evidence>
<evidence type="ECO:0000313" key="12">
    <source>
        <dbReference type="EMBL" id="SCP97376.1"/>
    </source>
</evidence>
<dbReference type="SUPFAM" id="SSF90123">
    <property type="entry name" value="ABC transporter transmembrane region"/>
    <property type="match status" value="1"/>
</dbReference>
<feature type="domain" description="ABC transporter" evidence="10">
    <location>
        <begin position="423"/>
        <end position="657"/>
    </location>
</feature>
<dbReference type="PANTHER" id="PTHR43394:SF1">
    <property type="entry name" value="ATP-BINDING CASSETTE SUB-FAMILY B MEMBER 10, MITOCHONDRIAL"/>
    <property type="match status" value="1"/>
</dbReference>
<feature type="transmembrane region" description="Helical" evidence="9">
    <location>
        <begin position="305"/>
        <end position="338"/>
    </location>
</feature>
<feature type="transmembrane region" description="Helical" evidence="9">
    <location>
        <begin position="106"/>
        <end position="130"/>
    </location>
</feature>
<dbReference type="PANTHER" id="PTHR43394">
    <property type="entry name" value="ATP-DEPENDENT PERMEASE MDL1, MITOCHONDRIAL"/>
    <property type="match status" value="1"/>
</dbReference>
<protein>
    <submittedName>
        <fullName evidence="12">ATP-binding cassette, subfamily B</fullName>
    </submittedName>
</protein>
<keyword evidence="3 9" id="KW-0812">Transmembrane</keyword>
<dbReference type="SMART" id="SM00382">
    <property type="entry name" value="AAA"/>
    <property type="match status" value="1"/>
</dbReference>
<evidence type="ECO:0000256" key="9">
    <source>
        <dbReference type="SAM" id="Phobius"/>
    </source>
</evidence>
<dbReference type="EMBL" id="FMKA01000010">
    <property type="protein sequence ID" value="SCP97376.1"/>
    <property type="molecule type" value="Genomic_DNA"/>
</dbReference>
<dbReference type="GO" id="GO:0016887">
    <property type="term" value="F:ATP hydrolysis activity"/>
    <property type="evidence" value="ECO:0007669"/>
    <property type="project" value="InterPro"/>
</dbReference>
<reference evidence="12 13" key="1">
    <citation type="submission" date="2016-09" db="EMBL/GenBank/DDBJ databases">
        <authorList>
            <person name="Capua I."/>
            <person name="De Benedictis P."/>
            <person name="Joannis T."/>
            <person name="Lombin L.H."/>
            <person name="Cattoli G."/>
        </authorList>
    </citation>
    <scope>NUCLEOTIDE SEQUENCE [LARGE SCALE GENOMIC DNA]</scope>
    <source>
        <strain evidence="12 13">GluBS11</strain>
    </source>
</reference>
<dbReference type="PROSITE" id="PS50893">
    <property type="entry name" value="ABC_TRANSPORTER_2"/>
    <property type="match status" value="1"/>
</dbReference>
<feature type="transmembrane region" description="Helical" evidence="9">
    <location>
        <begin position="214"/>
        <end position="231"/>
    </location>
</feature>
<keyword evidence="2" id="KW-0813">Transport</keyword>
<name>A0A1D3TTT5_9FIRM</name>
<evidence type="ECO:0000256" key="7">
    <source>
        <dbReference type="ARBA" id="ARBA00023136"/>
    </source>
</evidence>
<evidence type="ECO:0000256" key="2">
    <source>
        <dbReference type="ARBA" id="ARBA00022448"/>
    </source>
</evidence>
<evidence type="ECO:0000313" key="13">
    <source>
        <dbReference type="Proteomes" id="UP000199315"/>
    </source>
</evidence>
<keyword evidence="6 9" id="KW-1133">Transmembrane helix</keyword>
<dbReference type="InterPro" id="IPR017871">
    <property type="entry name" value="ABC_transporter-like_CS"/>
</dbReference>
<keyword evidence="7 9" id="KW-0472">Membrane</keyword>
<proteinExistence type="predicted"/>
<keyword evidence="5 12" id="KW-0067">ATP-binding</keyword>
<feature type="domain" description="ABC transmembrane type-1" evidence="11">
    <location>
        <begin position="67"/>
        <end position="357"/>
    </location>
</feature>
<feature type="region of interest" description="Disordered" evidence="8">
    <location>
        <begin position="1"/>
        <end position="47"/>
    </location>
</feature>
<dbReference type="InterPro" id="IPR036640">
    <property type="entry name" value="ABC1_TM_sf"/>
</dbReference>
<dbReference type="PROSITE" id="PS00211">
    <property type="entry name" value="ABC_TRANSPORTER_1"/>
    <property type="match status" value="1"/>
</dbReference>
<dbReference type="PROSITE" id="PS50929">
    <property type="entry name" value="ABC_TM1F"/>
    <property type="match status" value="1"/>
</dbReference>
<accession>A0A1D3TTT5</accession>
<dbReference type="GO" id="GO:0015421">
    <property type="term" value="F:ABC-type oligopeptide transporter activity"/>
    <property type="evidence" value="ECO:0007669"/>
    <property type="project" value="TreeGrafter"/>
</dbReference>
<dbReference type="CDD" id="cd18547">
    <property type="entry name" value="ABC_6TM_Tm288_like"/>
    <property type="match status" value="1"/>
</dbReference>